<protein>
    <submittedName>
        <fullName evidence="2">ESTERASE YITV-RELATED</fullName>
    </submittedName>
</protein>
<dbReference type="PANTHER" id="PTHR47381:SF3">
    <property type="entry name" value="ALPHA_BETA-HYDROLASES SUPERFAMILY PROTEIN"/>
    <property type="match status" value="1"/>
</dbReference>
<dbReference type="Gene3D" id="3.40.50.1820">
    <property type="entry name" value="alpha/beta hydrolase"/>
    <property type="match status" value="1"/>
</dbReference>
<evidence type="ECO:0000313" key="3">
    <source>
        <dbReference type="Proteomes" id="UP001151752"/>
    </source>
</evidence>
<evidence type="ECO:0000313" key="2">
    <source>
        <dbReference type="EMBL" id="KAJ6745590.1"/>
    </source>
</evidence>
<dbReference type="EMBL" id="JAPFFM010000009">
    <property type="protein sequence ID" value="KAJ6745590.1"/>
    <property type="molecule type" value="Genomic_DNA"/>
</dbReference>
<dbReference type="InterPro" id="IPR000073">
    <property type="entry name" value="AB_hydrolase_1"/>
</dbReference>
<feature type="domain" description="AB hydrolase-1" evidence="1">
    <location>
        <begin position="156"/>
        <end position="389"/>
    </location>
</feature>
<name>A0A9Q0ZSQ9_9ROSI</name>
<evidence type="ECO:0000259" key="1">
    <source>
        <dbReference type="Pfam" id="PF12697"/>
    </source>
</evidence>
<dbReference type="PANTHER" id="PTHR47381">
    <property type="entry name" value="ALPHA/BETA-HYDROLASES SUPERFAMILY PROTEIN"/>
    <property type="match status" value="1"/>
</dbReference>
<comment type="caution">
    <text evidence="2">The sequence shown here is derived from an EMBL/GenBank/DDBJ whole genome shotgun (WGS) entry which is preliminary data.</text>
</comment>
<dbReference type="SUPFAM" id="SSF53474">
    <property type="entry name" value="alpha/beta-Hydrolases"/>
    <property type="match status" value="1"/>
</dbReference>
<organism evidence="2 3">
    <name type="scientific">Salix koriyanagi</name>
    <dbReference type="NCBI Taxonomy" id="2511006"/>
    <lineage>
        <taxon>Eukaryota</taxon>
        <taxon>Viridiplantae</taxon>
        <taxon>Streptophyta</taxon>
        <taxon>Embryophyta</taxon>
        <taxon>Tracheophyta</taxon>
        <taxon>Spermatophyta</taxon>
        <taxon>Magnoliopsida</taxon>
        <taxon>eudicotyledons</taxon>
        <taxon>Gunneridae</taxon>
        <taxon>Pentapetalae</taxon>
        <taxon>rosids</taxon>
        <taxon>fabids</taxon>
        <taxon>Malpighiales</taxon>
        <taxon>Salicaceae</taxon>
        <taxon>Saliceae</taxon>
        <taxon>Salix</taxon>
    </lineage>
</organism>
<dbReference type="Pfam" id="PF12697">
    <property type="entry name" value="Abhydrolase_6"/>
    <property type="match status" value="1"/>
</dbReference>
<proteinExistence type="predicted"/>
<keyword evidence="3" id="KW-1185">Reference proteome</keyword>
<dbReference type="Proteomes" id="UP001151752">
    <property type="component" value="Chromosome 6"/>
</dbReference>
<reference evidence="2" key="1">
    <citation type="submission" date="2022-11" db="EMBL/GenBank/DDBJ databases">
        <authorList>
            <person name="Hyden B.L."/>
            <person name="Feng K."/>
            <person name="Yates T."/>
            <person name="Jawdy S."/>
            <person name="Smart L.B."/>
            <person name="Muchero W."/>
        </authorList>
    </citation>
    <scope>NUCLEOTIDE SEQUENCE</scope>
    <source>
        <tissue evidence="2">Shoot tip</tissue>
    </source>
</reference>
<gene>
    <name evidence="2" type="ORF">OIU74_028301</name>
</gene>
<accession>A0A9Q0ZSQ9</accession>
<sequence>MALFPTSRLGTHISHVQIPKPHSCGLNSPSLRAYPPKQQQKKTAYKYQTQAQVVRKARSEVKMEKEEADLAVDAEKLRFEFLQVLRGRRTAEVPLNRFHRQHSVRQWSPVRKLEIENFKSLLKEENLYLTTEAGEQGRLPVLILSMKGSEERRPAIVFLHSTHKNKEWLRPLLESYASRGYVAIAIDSRYHGERASNLTTYRDALVSSWKNSDTMPFIFDTVWDLIKLADYLTQREDIDPTRIGITGESLGGMHAWFGAAVDTRYSVVVPIIGVFCWAIDHDKWQGRVDSIKPLFEGARKDLGKSAIDKEVVEKVWNRIAPGLASCFDSPYTVPAIAPRPLLIVTGAEDPRCPLAGLEVPKSRAIKAYGEAHSLDKFKLVAEPGVGHRMTSFMVKASK</sequence>
<dbReference type="InterPro" id="IPR029058">
    <property type="entry name" value="AB_hydrolase_fold"/>
</dbReference>
<reference evidence="2" key="2">
    <citation type="journal article" date="2023" name="Int. J. Mol. Sci.">
        <title>De Novo Assembly and Annotation of 11 Diverse Shrub Willow (Salix) Genomes Reveals Novel Gene Organization in Sex-Linked Regions.</title>
        <authorList>
            <person name="Hyden B."/>
            <person name="Feng K."/>
            <person name="Yates T.B."/>
            <person name="Jawdy S."/>
            <person name="Cereghino C."/>
            <person name="Smart L.B."/>
            <person name="Muchero W."/>
        </authorList>
    </citation>
    <scope>NUCLEOTIDE SEQUENCE</scope>
    <source>
        <tissue evidence="2">Shoot tip</tissue>
    </source>
</reference>
<dbReference type="AlphaFoldDB" id="A0A9Q0ZSQ9"/>